<dbReference type="InterPro" id="IPR014720">
    <property type="entry name" value="dsRBD_dom"/>
</dbReference>
<evidence type="ECO:0000256" key="4">
    <source>
        <dbReference type="ARBA" id="ARBA00022664"/>
    </source>
</evidence>
<keyword evidence="6 9" id="KW-0255">Endonuclease</keyword>
<accession>A0A1F5GV31</accession>
<dbReference type="PROSITE" id="PS50137">
    <property type="entry name" value="DS_RBD"/>
    <property type="match status" value="1"/>
</dbReference>
<reference evidence="12 13" key="1">
    <citation type="journal article" date="2016" name="Nat. Commun.">
        <title>Thousands of microbial genomes shed light on interconnected biogeochemical processes in an aquifer system.</title>
        <authorList>
            <person name="Anantharaman K."/>
            <person name="Brown C.T."/>
            <person name="Hug L.A."/>
            <person name="Sharon I."/>
            <person name="Castelle C.J."/>
            <person name="Probst A.J."/>
            <person name="Thomas B.C."/>
            <person name="Singh A."/>
            <person name="Wilkins M.J."/>
            <person name="Karaoz U."/>
            <person name="Brodie E.L."/>
            <person name="Williams K.H."/>
            <person name="Hubbard S.S."/>
            <person name="Banfield J.F."/>
        </authorList>
    </citation>
    <scope>NUCLEOTIDE SEQUENCE [LARGE SCALE GENOMIC DNA]</scope>
</reference>
<sequence length="234" mass="26540">MIISKSQTDWTKLQQTIGIKFINIDLLNNAFVHRSYLNEHKNYKGNSNERLEFLGDSVLSLVVSIYLYKRLPKSTEGELTMLRASLVRTETLSKLALSLNLGTYLYLSKGEEESNGRNSRSILANTFEALIGAIYLDQGLLKTQKVLEKLILKKWETLTKTAVFDNKSKLQEVLQRKYHKSPNYKLLTSWGPDHAREFRIGVYLDTKLLGKGIGKNKQEAAQNAAKEALSGLKT</sequence>
<dbReference type="PANTHER" id="PTHR11207:SF0">
    <property type="entry name" value="RIBONUCLEASE 3"/>
    <property type="match status" value="1"/>
</dbReference>
<dbReference type="NCBIfam" id="TIGR02191">
    <property type="entry name" value="RNaseIII"/>
    <property type="match status" value="1"/>
</dbReference>
<dbReference type="InterPro" id="IPR011907">
    <property type="entry name" value="RNase_III"/>
</dbReference>
<dbReference type="Gene3D" id="1.10.1520.10">
    <property type="entry name" value="Ribonuclease III domain"/>
    <property type="match status" value="1"/>
</dbReference>
<protein>
    <recommendedName>
        <fullName evidence="9">Ribonuclease 3</fullName>
        <ecNumber evidence="9">3.1.26.3</ecNumber>
    </recommendedName>
    <alternativeName>
        <fullName evidence="9">Ribonuclease III</fullName>
        <shortName evidence="9">RNase III</shortName>
    </alternativeName>
</protein>
<dbReference type="EMBL" id="MFBN01000014">
    <property type="protein sequence ID" value="OGD95627.1"/>
    <property type="molecule type" value="Genomic_DNA"/>
</dbReference>
<dbReference type="Proteomes" id="UP000178336">
    <property type="component" value="Unassembled WGS sequence"/>
</dbReference>
<keyword evidence="9" id="KW-0963">Cytoplasm</keyword>
<comment type="function">
    <text evidence="9">Digests double-stranded RNA. Involved in the processing of primary rRNA transcript to yield the immediate precursors to the large and small rRNAs (23S and 16S). Processes some mRNAs, and tRNAs when they are encoded in the rRNA operon. Processes pre-crRNA and tracrRNA of type II CRISPR loci if present in the organism.</text>
</comment>
<evidence type="ECO:0000256" key="5">
    <source>
        <dbReference type="ARBA" id="ARBA00022722"/>
    </source>
</evidence>
<feature type="domain" description="RNase III" evidence="11">
    <location>
        <begin position="10"/>
        <end position="139"/>
    </location>
</feature>
<keyword evidence="9" id="KW-0479">Metal-binding</keyword>
<dbReference type="AlphaFoldDB" id="A0A1F5GV31"/>
<dbReference type="GO" id="GO:0008033">
    <property type="term" value="P:tRNA processing"/>
    <property type="evidence" value="ECO:0007669"/>
    <property type="project" value="UniProtKB-KW"/>
</dbReference>
<dbReference type="CDD" id="cd00593">
    <property type="entry name" value="RIBOc"/>
    <property type="match status" value="1"/>
</dbReference>
<dbReference type="FunFam" id="1.10.1520.10:FF:000001">
    <property type="entry name" value="Ribonuclease 3"/>
    <property type="match status" value="1"/>
</dbReference>
<evidence type="ECO:0000256" key="2">
    <source>
        <dbReference type="ARBA" id="ARBA00010183"/>
    </source>
</evidence>
<evidence type="ECO:0000259" key="11">
    <source>
        <dbReference type="PROSITE" id="PS50142"/>
    </source>
</evidence>
<feature type="active site" evidence="9">
    <location>
        <position position="56"/>
    </location>
</feature>
<dbReference type="SUPFAM" id="SSF54768">
    <property type="entry name" value="dsRNA-binding domain-like"/>
    <property type="match status" value="1"/>
</dbReference>
<keyword evidence="9" id="KW-0819">tRNA processing</keyword>
<dbReference type="Pfam" id="PF00035">
    <property type="entry name" value="dsrm"/>
    <property type="match status" value="1"/>
</dbReference>
<evidence type="ECO:0000313" key="13">
    <source>
        <dbReference type="Proteomes" id="UP000178336"/>
    </source>
</evidence>
<dbReference type="InterPro" id="IPR000999">
    <property type="entry name" value="RNase_III_dom"/>
</dbReference>
<dbReference type="GO" id="GO:0046872">
    <property type="term" value="F:metal ion binding"/>
    <property type="evidence" value="ECO:0007669"/>
    <property type="project" value="UniProtKB-KW"/>
</dbReference>
<keyword evidence="5 9" id="KW-0540">Nuclease</keyword>
<dbReference type="SUPFAM" id="SSF69065">
    <property type="entry name" value="RNase III domain-like"/>
    <property type="match status" value="1"/>
</dbReference>
<dbReference type="HAMAP" id="MF_00104">
    <property type="entry name" value="RNase_III"/>
    <property type="match status" value="1"/>
</dbReference>
<evidence type="ECO:0000256" key="3">
    <source>
        <dbReference type="ARBA" id="ARBA00022552"/>
    </source>
</evidence>
<dbReference type="GO" id="GO:0006397">
    <property type="term" value="P:mRNA processing"/>
    <property type="evidence" value="ECO:0007669"/>
    <property type="project" value="UniProtKB-UniRule"/>
</dbReference>
<name>A0A1F5GV31_9BACT</name>
<evidence type="ECO:0000256" key="7">
    <source>
        <dbReference type="ARBA" id="ARBA00022801"/>
    </source>
</evidence>
<evidence type="ECO:0000256" key="8">
    <source>
        <dbReference type="ARBA" id="ARBA00022884"/>
    </source>
</evidence>
<dbReference type="EC" id="3.1.26.3" evidence="9"/>
<comment type="cofactor">
    <cofactor evidence="9">
        <name>Mg(2+)</name>
        <dbReference type="ChEBI" id="CHEBI:18420"/>
    </cofactor>
</comment>
<comment type="similarity">
    <text evidence="2">Belongs to the ribonuclease III family.</text>
</comment>
<feature type="active site" evidence="9">
    <location>
        <position position="128"/>
    </location>
</feature>
<keyword evidence="4 9" id="KW-0507">mRNA processing</keyword>
<dbReference type="GO" id="GO:0005737">
    <property type="term" value="C:cytoplasm"/>
    <property type="evidence" value="ECO:0007669"/>
    <property type="project" value="UniProtKB-SubCell"/>
</dbReference>
<dbReference type="Gene3D" id="3.30.160.20">
    <property type="match status" value="1"/>
</dbReference>
<dbReference type="GO" id="GO:0010468">
    <property type="term" value="P:regulation of gene expression"/>
    <property type="evidence" value="ECO:0007669"/>
    <property type="project" value="TreeGrafter"/>
</dbReference>
<feature type="binding site" evidence="9">
    <location>
        <position position="128"/>
    </location>
    <ligand>
        <name>Mg(2+)</name>
        <dbReference type="ChEBI" id="CHEBI:18420"/>
    </ligand>
</feature>
<evidence type="ECO:0000256" key="9">
    <source>
        <dbReference type="HAMAP-Rule" id="MF_00104"/>
    </source>
</evidence>
<evidence type="ECO:0000259" key="10">
    <source>
        <dbReference type="PROSITE" id="PS50137"/>
    </source>
</evidence>
<dbReference type="SMART" id="SM00535">
    <property type="entry name" value="RIBOc"/>
    <property type="match status" value="1"/>
</dbReference>
<comment type="caution">
    <text evidence="12">The sequence shown here is derived from an EMBL/GenBank/DDBJ whole genome shotgun (WGS) entry which is preliminary data.</text>
</comment>
<proteinExistence type="inferred from homology"/>
<dbReference type="GO" id="GO:0004525">
    <property type="term" value="F:ribonuclease III activity"/>
    <property type="evidence" value="ECO:0007669"/>
    <property type="project" value="UniProtKB-UniRule"/>
</dbReference>
<dbReference type="PROSITE" id="PS00517">
    <property type="entry name" value="RNASE_3_1"/>
    <property type="match status" value="1"/>
</dbReference>
<dbReference type="GO" id="GO:0019843">
    <property type="term" value="F:rRNA binding"/>
    <property type="evidence" value="ECO:0007669"/>
    <property type="project" value="UniProtKB-KW"/>
</dbReference>
<comment type="subunit">
    <text evidence="9">Homodimer.</text>
</comment>
<keyword evidence="3 9" id="KW-0698">rRNA processing</keyword>
<feature type="binding site" evidence="9">
    <location>
        <position position="52"/>
    </location>
    <ligand>
        <name>Mg(2+)</name>
        <dbReference type="ChEBI" id="CHEBI:18420"/>
    </ligand>
</feature>
<dbReference type="PROSITE" id="PS50142">
    <property type="entry name" value="RNASE_3_2"/>
    <property type="match status" value="1"/>
</dbReference>
<comment type="subcellular location">
    <subcellularLocation>
        <location evidence="9">Cytoplasm</location>
    </subcellularLocation>
</comment>
<keyword evidence="9" id="KW-0460">Magnesium</keyword>
<feature type="domain" description="DRBM" evidence="10">
    <location>
        <begin position="165"/>
        <end position="234"/>
    </location>
</feature>
<keyword evidence="7 9" id="KW-0378">Hydrolase</keyword>
<comment type="catalytic activity">
    <reaction evidence="1 9">
        <text>Endonucleolytic cleavage to 5'-phosphomonoester.</text>
        <dbReference type="EC" id="3.1.26.3"/>
    </reaction>
</comment>
<dbReference type="PANTHER" id="PTHR11207">
    <property type="entry name" value="RIBONUCLEASE III"/>
    <property type="match status" value="1"/>
</dbReference>
<dbReference type="Pfam" id="PF14622">
    <property type="entry name" value="Ribonucleas_3_3"/>
    <property type="match status" value="1"/>
</dbReference>
<organism evidence="12 13">
    <name type="scientific">Candidatus Curtissbacteria bacterium RIFCSPLOWO2_01_FULL_37_9</name>
    <dbReference type="NCBI Taxonomy" id="1797724"/>
    <lineage>
        <taxon>Bacteria</taxon>
        <taxon>Candidatus Curtissiibacteriota</taxon>
    </lineage>
</organism>
<gene>
    <name evidence="9" type="primary">rnc</name>
    <name evidence="12" type="ORF">A3A48_01050</name>
</gene>
<dbReference type="GO" id="GO:0006364">
    <property type="term" value="P:rRNA processing"/>
    <property type="evidence" value="ECO:0007669"/>
    <property type="project" value="UniProtKB-UniRule"/>
</dbReference>
<keyword evidence="9" id="KW-0699">rRNA-binding</keyword>
<dbReference type="InterPro" id="IPR036389">
    <property type="entry name" value="RNase_III_sf"/>
</dbReference>
<evidence type="ECO:0000256" key="1">
    <source>
        <dbReference type="ARBA" id="ARBA00000109"/>
    </source>
</evidence>
<dbReference type="STRING" id="1797724.A3A48_01050"/>
<dbReference type="GO" id="GO:0003725">
    <property type="term" value="F:double-stranded RNA binding"/>
    <property type="evidence" value="ECO:0007669"/>
    <property type="project" value="TreeGrafter"/>
</dbReference>
<dbReference type="SMART" id="SM00358">
    <property type="entry name" value="DSRM"/>
    <property type="match status" value="1"/>
</dbReference>
<evidence type="ECO:0000313" key="12">
    <source>
        <dbReference type="EMBL" id="OGD95627.1"/>
    </source>
</evidence>
<evidence type="ECO:0000256" key="6">
    <source>
        <dbReference type="ARBA" id="ARBA00022759"/>
    </source>
</evidence>
<feature type="binding site" evidence="9">
    <location>
        <position position="125"/>
    </location>
    <ligand>
        <name>Mg(2+)</name>
        <dbReference type="ChEBI" id="CHEBI:18420"/>
    </ligand>
</feature>
<dbReference type="CDD" id="cd10845">
    <property type="entry name" value="DSRM_RNAse_III_family"/>
    <property type="match status" value="1"/>
</dbReference>
<keyword evidence="8 9" id="KW-0694">RNA-binding</keyword>